<dbReference type="Proteomes" id="UP001595803">
    <property type="component" value="Unassembled WGS sequence"/>
</dbReference>
<sequence>MLGLIVLLTILGSLADLARRQEHHERQYADRHTGPAATPPVP</sequence>
<dbReference type="RefSeq" id="WP_295821430.1">
    <property type="nucleotide sequence ID" value="NZ_JBHRZG010000024.1"/>
</dbReference>
<dbReference type="EMBL" id="JBHRZG010000024">
    <property type="protein sequence ID" value="MFC3835428.1"/>
    <property type="molecule type" value="Genomic_DNA"/>
</dbReference>
<keyword evidence="3" id="KW-1185">Reference proteome</keyword>
<accession>A0ABV7ZED3</accession>
<name>A0ABV7ZED3_9DEIO</name>
<gene>
    <name evidence="2" type="ORF">ACFOSB_21410</name>
</gene>
<feature type="compositionally biased region" description="Basic and acidic residues" evidence="1">
    <location>
        <begin position="22"/>
        <end position="33"/>
    </location>
</feature>
<evidence type="ECO:0000313" key="2">
    <source>
        <dbReference type="EMBL" id="MFC3835428.1"/>
    </source>
</evidence>
<reference evidence="3" key="1">
    <citation type="journal article" date="2019" name="Int. J. Syst. Evol. Microbiol.">
        <title>The Global Catalogue of Microorganisms (GCM) 10K type strain sequencing project: providing services to taxonomists for standard genome sequencing and annotation.</title>
        <authorList>
            <consortium name="The Broad Institute Genomics Platform"/>
            <consortium name="The Broad Institute Genome Sequencing Center for Infectious Disease"/>
            <person name="Wu L."/>
            <person name="Ma J."/>
        </authorList>
    </citation>
    <scope>NUCLEOTIDE SEQUENCE [LARGE SCALE GENOMIC DNA]</scope>
    <source>
        <strain evidence="3">CCTCC AB 2017081</strain>
    </source>
</reference>
<organism evidence="2 3">
    <name type="scientific">Deinococcus rufus</name>
    <dbReference type="NCBI Taxonomy" id="2136097"/>
    <lineage>
        <taxon>Bacteria</taxon>
        <taxon>Thermotogati</taxon>
        <taxon>Deinococcota</taxon>
        <taxon>Deinococci</taxon>
        <taxon>Deinococcales</taxon>
        <taxon>Deinococcaceae</taxon>
        <taxon>Deinococcus</taxon>
    </lineage>
</organism>
<evidence type="ECO:0000256" key="1">
    <source>
        <dbReference type="SAM" id="MobiDB-lite"/>
    </source>
</evidence>
<evidence type="ECO:0000313" key="3">
    <source>
        <dbReference type="Proteomes" id="UP001595803"/>
    </source>
</evidence>
<comment type="caution">
    <text evidence="2">The sequence shown here is derived from an EMBL/GenBank/DDBJ whole genome shotgun (WGS) entry which is preliminary data.</text>
</comment>
<proteinExistence type="predicted"/>
<feature type="region of interest" description="Disordered" evidence="1">
    <location>
        <begin position="22"/>
        <end position="42"/>
    </location>
</feature>
<protein>
    <submittedName>
        <fullName evidence="2">Uncharacterized protein</fullName>
    </submittedName>
</protein>